<evidence type="ECO:0000256" key="2">
    <source>
        <dbReference type="ARBA" id="ARBA00010856"/>
    </source>
</evidence>
<keyword evidence="3" id="KW-0963">Cytoplasm</keyword>
<dbReference type="EMBL" id="JAODUP010000655">
    <property type="protein sequence ID" value="KAK2145821.1"/>
    <property type="molecule type" value="Genomic_DNA"/>
</dbReference>
<dbReference type="Pfam" id="PF04062">
    <property type="entry name" value="P21-Arc"/>
    <property type="match status" value="1"/>
</dbReference>
<dbReference type="Gene3D" id="1.10.1760.10">
    <property type="entry name" value="Actin-related protein 2/3 complex subunit 3"/>
    <property type="match status" value="1"/>
</dbReference>
<feature type="non-terminal residue" evidence="6">
    <location>
        <position position="1"/>
    </location>
</feature>
<comment type="similarity">
    <text evidence="2">Belongs to the ARPC3 family.</text>
</comment>
<comment type="caution">
    <text evidence="6">The sequence shown here is derived from an EMBL/GenBank/DDBJ whole genome shotgun (WGS) entry which is preliminary data.</text>
</comment>
<dbReference type="GO" id="GO:0003779">
    <property type="term" value="F:actin binding"/>
    <property type="evidence" value="ECO:0007669"/>
    <property type="project" value="UniProtKB-KW"/>
</dbReference>
<accession>A0AAD9J4D0</accession>
<comment type="subcellular location">
    <subcellularLocation>
        <location evidence="1">Cytoplasm</location>
        <location evidence="1">Cytoskeleton</location>
    </subcellularLocation>
</comment>
<dbReference type="PIRSF" id="PIRSF016315">
    <property type="entry name" value="ARP2/3_P21-Arc"/>
    <property type="match status" value="1"/>
</dbReference>
<evidence type="ECO:0000313" key="6">
    <source>
        <dbReference type="EMBL" id="KAK2145821.1"/>
    </source>
</evidence>
<name>A0AAD9J4D0_9ANNE</name>
<dbReference type="PANTHER" id="PTHR12391">
    <property type="entry name" value="ARP2/3 COMPLEX 21 KD SUBUNIT"/>
    <property type="match status" value="1"/>
</dbReference>
<dbReference type="SUPFAM" id="SSF69060">
    <property type="entry name" value="Arp2/3 complex 21 kDa subunit ARPC3"/>
    <property type="match status" value="1"/>
</dbReference>
<dbReference type="GO" id="GO:0005885">
    <property type="term" value="C:Arp2/3 protein complex"/>
    <property type="evidence" value="ECO:0007669"/>
    <property type="project" value="InterPro"/>
</dbReference>
<dbReference type="InterPro" id="IPR007204">
    <property type="entry name" value="ARPC3"/>
</dbReference>
<evidence type="ECO:0008006" key="8">
    <source>
        <dbReference type="Google" id="ProtNLM"/>
    </source>
</evidence>
<dbReference type="GO" id="GO:0030833">
    <property type="term" value="P:regulation of actin filament polymerization"/>
    <property type="evidence" value="ECO:0007669"/>
    <property type="project" value="InterPro"/>
</dbReference>
<evidence type="ECO:0000256" key="3">
    <source>
        <dbReference type="ARBA" id="ARBA00022490"/>
    </source>
</evidence>
<dbReference type="GO" id="GO:0034314">
    <property type="term" value="P:Arp2/3 complex-mediated actin nucleation"/>
    <property type="evidence" value="ECO:0007669"/>
    <property type="project" value="InterPro"/>
</dbReference>
<keyword evidence="7" id="KW-1185">Reference proteome</keyword>
<dbReference type="InterPro" id="IPR036753">
    <property type="entry name" value="ARPC3_sf"/>
</dbReference>
<gene>
    <name evidence="6" type="ORF">LSH36_655g01078</name>
</gene>
<dbReference type="AlphaFoldDB" id="A0AAD9J4D0"/>
<keyword evidence="5" id="KW-0206">Cytoskeleton</keyword>
<evidence type="ECO:0000256" key="4">
    <source>
        <dbReference type="ARBA" id="ARBA00023203"/>
    </source>
</evidence>
<reference evidence="6" key="1">
    <citation type="journal article" date="2023" name="Mol. Biol. Evol.">
        <title>Third-Generation Sequencing Reveals the Adaptive Role of the Epigenome in Three Deep-Sea Polychaetes.</title>
        <authorList>
            <person name="Perez M."/>
            <person name="Aroh O."/>
            <person name="Sun Y."/>
            <person name="Lan Y."/>
            <person name="Juniper S.K."/>
            <person name="Young C.R."/>
            <person name="Angers B."/>
            <person name="Qian P.Y."/>
        </authorList>
    </citation>
    <scope>NUCLEOTIDE SEQUENCE</scope>
    <source>
        <strain evidence="6">P08H-3</strain>
    </source>
</reference>
<evidence type="ECO:0000256" key="5">
    <source>
        <dbReference type="ARBA" id="ARBA00023212"/>
    </source>
</evidence>
<proteinExistence type="inferred from homology"/>
<keyword evidence="4" id="KW-0009">Actin-binding</keyword>
<dbReference type="Proteomes" id="UP001208570">
    <property type="component" value="Unassembled WGS sequence"/>
</dbReference>
<evidence type="ECO:0000256" key="1">
    <source>
        <dbReference type="ARBA" id="ARBA00004245"/>
    </source>
</evidence>
<organism evidence="6 7">
    <name type="scientific">Paralvinella palmiformis</name>
    <dbReference type="NCBI Taxonomy" id="53620"/>
    <lineage>
        <taxon>Eukaryota</taxon>
        <taxon>Metazoa</taxon>
        <taxon>Spiralia</taxon>
        <taxon>Lophotrochozoa</taxon>
        <taxon>Annelida</taxon>
        <taxon>Polychaeta</taxon>
        <taxon>Sedentaria</taxon>
        <taxon>Canalipalpata</taxon>
        <taxon>Terebellida</taxon>
        <taxon>Terebelliformia</taxon>
        <taxon>Alvinellidae</taxon>
        <taxon>Paralvinella</taxon>
    </lineage>
</organism>
<protein>
    <recommendedName>
        <fullName evidence="8">Actin-related protein 2/3 complex subunit 3</fullName>
    </recommendedName>
</protein>
<evidence type="ECO:0000313" key="7">
    <source>
        <dbReference type="Proteomes" id="UP001208570"/>
    </source>
</evidence>
<sequence length="140" mass="16170">MGIFPLKTQFKGPAPKDASDYDIIDEALHLFKANVFFRNYEIKGEADRTLIYITLYITECLKKLQKCTSKNQALKEMHTLAISRFYLPGEAQFPLNGMFTRPANRQEEDTMRAFFTQLRQETGVRLTDKVIDPVTDKPSK</sequence>